<dbReference type="PANTHER" id="PTHR34215:SF1">
    <property type="entry name" value="YLXR DOMAIN-CONTAINING PROTEIN"/>
    <property type="match status" value="1"/>
</dbReference>
<dbReference type="Proteomes" id="UP001559623">
    <property type="component" value="Unassembled WGS sequence"/>
</dbReference>
<dbReference type="RefSeq" id="WP_368845997.1">
    <property type="nucleotide sequence ID" value="NZ_CP194411.1"/>
</dbReference>
<accession>A0ABV3X265</accession>
<dbReference type="InterPro" id="IPR037465">
    <property type="entry name" value="YlxR"/>
</dbReference>
<sequence length="98" mass="11320">MADSKRNPQRMCIGCRTVYPKKDMLRVVRSPNNEYFVDITGKSPGRGAYICRNKECFHRAVKEHGFEKAFKNKMETAIYEALRKEVFPEAAESVESEV</sequence>
<dbReference type="NCBIfam" id="NF047356">
    <property type="entry name" value="RNA_bind_RnpM"/>
    <property type="match status" value="1"/>
</dbReference>
<evidence type="ECO:0000313" key="3">
    <source>
        <dbReference type="Proteomes" id="UP001559623"/>
    </source>
</evidence>
<proteinExistence type="predicted"/>
<dbReference type="Gene3D" id="3.30.1230.10">
    <property type="entry name" value="YlxR-like"/>
    <property type="match status" value="1"/>
</dbReference>
<evidence type="ECO:0000259" key="1">
    <source>
        <dbReference type="Pfam" id="PF04296"/>
    </source>
</evidence>
<organism evidence="2 3">
    <name type="scientific">Selenomonas sputigena</name>
    <dbReference type="NCBI Taxonomy" id="69823"/>
    <lineage>
        <taxon>Bacteria</taxon>
        <taxon>Bacillati</taxon>
        <taxon>Bacillota</taxon>
        <taxon>Negativicutes</taxon>
        <taxon>Selenomonadales</taxon>
        <taxon>Selenomonadaceae</taxon>
        <taxon>Selenomonas</taxon>
    </lineage>
</organism>
<dbReference type="EMBL" id="JARVLH010000001">
    <property type="protein sequence ID" value="MEX5284276.1"/>
    <property type="molecule type" value="Genomic_DNA"/>
</dbReference>
<evidence type="ECO:0000313" key="2">
    <source>
        <dbReference type="EMBL" id="MEX5284276.1"/>
    </source>
</evidence>
<dbReference type="CDD" id="cd00279">
    <property type="entry name" value="YlxR"/>
    <property type="match status" value="1"/>
</dbReference>
<dbReference type="InterPro" id="IPR007393">
    <property type="entry name" value="YlxR_dom"/>
</dbReference>
<comment type="caution">
    <text evidence="2">The sequence shown here is derived from an EMBL/GenBank/DDBJ whole genome shotgun (WGS) entry which is preliminary data.</text>
</comment>
<gene>
    <name evidence="2" type="ORF">QCO44_01280</name>
</gene>
<name>A0ABV3X265_9FIRM</name>
<reference evidence="2 3" key="1">
    <citation type="submission" date="2023-04" db="EMBL/GenBank/DDBJ databases">
        <title>Genome Sequence of Selenomonas sputigena ATCC 33150.</title>
        <authorList>
            <person name="Miller D.P."/>
            <person name="Anvari S."/>
            <person name="Polson S.W."/>
            <person name="Macdonald M."/>
            <person name="Mcdowell J.V."/>
        </authorList>
    </citation>
    <scope>NUCLEOTIDE SEQUENCE [LARGE SCALE GENOMIC DNA]</scope>
    <source>
        <strain evidence="2 3">ATCC 33150</strain>
    </source>
</reference>
<dbReference type="SUPFAM" id="SSF64376">
    <property type="entry name" value="YlxR-like"/>
    <property type="match status" value="1"/>
</dbReference>
<dbReference type="Pfam" id="PF04296">
    <property type="entry name" value="YlxR"/>
    <property type="match status" value="1"/>
</dbReference>
<keyword evidence="3" id="KW-1185">Reference proteome</keyword>
<feature type="domain" description="YlxR" evidence="1">
    <location>
        <begin position="10"/>
        <end position="83"/>
    </location>
</feature>
<dbReference type="InterPro" id="IPR035931">
    <property type="entry name" value="YlxR-like_sf"/>
</dbReference>
<protein>
    <submittedName>
        <fullName evidence="2">YlxR family protein</fullName>
    </submittedName>
</protein>
<dbReference type="PANTHER" id="PTHR34215">
    <property type="entry name" value="BLL0784 PROTEIN"/>
    <property type="match status" value="1"/>
</dbReference>